<sequence>MHSLTDNYNKYTIKKQQFNSTKFKIIQQNHSSPIVNNVINIKTKENLKSSSISNTKNISLPLLEIHKFTKIRAFEVLSKLKQIKGLEKLEEKNFLDLILTEYKQNKGSKKNNNNLKDKLQKKIEYNKKKNEEKENDENKVNVKSKTLPPKLMELILNLFSTLFWKLNIKSFQSLKEERKKEKKVDLQHNVLASEKRDHEIAFQMVFKSLIKKELKVLKILTIINQGYICRKEFDIFTGEDCLDALEFLITLLNPSTKTVLNNIYDIHNKNLNEKSSSNNFTNLENIKEKKENVTLNNIIEENVVYNNLIDKENNDISGNNHKPFPKDKNTIVDDLDDILPLTPIPEKRIKKYGQYNDINFTNIHDKENLKKLKKEVLSQEKIINDKSSYIDEVNIITNKLSDDISDIEKNNSIDEENKHKLNIIKVSLIKLNEKVDKSKNLNYLEKNFNSIFNNENDSNQVTNDNNNELIFYSDFISSTTRPRGQVSISDICSGKLEHINIKHVGRLETKLHKLYIDLSSIKIYFESFFNPKLNIIYENNIKKSYENAISSLNDTINFLLPLSVLIPSAPYPNVNKVLEPRMPVTPTSDEIIKELELPSCINKSELKKKLNNIIKGFKIYQDLMTEEKNIYKNEFDEYKTNFENICQTVKNEIIAYENKYKAIGNTIIDIKYPINTVYQSLQSLKNNFNTDNLVEYLKGNVFFELFSAQGSSPLINWKINGNKSNIERIYNKDIKGFSYNIKNNGYISLPKENKQSLLQIYIPKNNQFSLECGITDIGNNKGRIVLSTSIKTIKYSAFHISLPLTIIKRDVWMNLCIDLDNIAANGFKEYNGLNYKTLNYIKIYSTYFIDNNNMDSIPKNLQFNHGIPFINQIITLNKIKNNIDHGINDVNNNENKDISKNCINMNKQKLNKKCNSNSSLEQQKIVYGRKLLIPLPTPDLSKKLKSNKKANNIYSMKKVLFTKYY</sequence>
<dbReference type="EMBL" id="MCOG01000111">
    <property type="protein sequence ID" value="ORY45388.1"/>
    <property type="molecule type" value="Genomic_DNA"/>
</dbReference>
<dbReference type="PANTHER" id="PTHR12458">
    <property type="entry name" value="ORF PROTEIN"/>
    <property type="match status" value="1"/>
</dbReference>
<evidence type="ECO:0000313" key="2">
    <source>
        <dbReference type="EMBL" id="ORY45388.1"/>
    </source>
</evidence>
<evidence type="ECO:0000259" key="1">
    <source>
        <dbReference type="Pfam" id="PF05018"/>
    </source>
</evidence>
<dbReference type="InterPro" id="IPR007714">
    <property type="entry name" value="CFA20_dom"/>
</dbReference>
<comment type="caution">
    <text evidence="2">The sequence shown here is derived from an EMBL/GenBank/DDBJ whole genome shotgun (WGS) entry which is preliminary data.</text>
</comment>
<dbReference type="OrthoDB" id="2151223at2759"/>
<dbReference type="STRING" id="1754190.A0A1Y2CE99"/>
<reference evidence="2 3" key="1">
    <citation type="submission" date="2016-08" db="EMBL/GenBank/DDBJ databases">
        <title>A Parts List for Fungal Cellulosomes Revealed by Comparative Genomics.</title>
        <authorList>
            <consortium name="DOE Joint Genome Institute"/>
            <person name="Haitjema C.H."/>
            <person name="Gilmore S.P."/>
            <person name="Henske J.K."/>
            <person name="Solomon K.V."/>
            <person name="De Groot R."/>
            <person name="Kuo A."/>
            <person name="Mondo S.J."/>
            <person name="Salamov A.A."/>
            <person name="Labutti K."/>
            <person name="Zhao Z."/>
            <person name="Chiniquy J."/>
            <person name="Barry K."/>
            <person name="Brewer H.M."/>
            <person name="Purvine S.O."/>
            <person name="Wright A.T."/>
            <person name="Boxma B."/>
            <person name="Van Alen T."/>
            <person name="Hackstein J.H."/>
            <person name="Baker S.E."/>
            <person name="Grigoriev I.V."/>
            <person name="O'Malley M.A."/>
        </authorList>
    </citation>
    <scope>NUCLEOTIDE SEQUENCE [LARGE SCALE GENOMIC DNA]</scope>
    <source>
        <strain evidence="2 3">G1</strain>
    </source>
</reference>
<feature type="domain" description="CFA20" evidence="1">
    <location>
        <begin position="702"/>
        <end position="847"/>
    </location>
</feature>
<proteinExistence type="predicted"/>
<name>A0A1Y2CE99_9FUNG</name>
<dbReference type="Pfam" id="PF05018">
    <property type="entry name" value="CFA20_dom"/>
    <property type="match status" value="1"/>
</dbReference>
<protein>
    <recommendedName>
        <fullName evidence="1">CFA20 domain-containing protein</fullName>
    </recommendedName>
</protein>
<dbReference type="InterPro" id="IPR040441">
    <property type="entry name" value="CFA20/CFAP20DC"/>
</dbReference>
<evidence type="ECO:0000313" key="3">
    <source>
        <dbReference type="Proteomes" id="UP000193920"/>
    </source>
</evidence>
<keyword evidence="3" id="KW-1185">Reference proteome</keyword>
<gene>
    <name evidence="2" type="ORF">LY90DRAFT_509474</name>
</gene>
<dbReference type="Proteomes" id="UP000193920">
    <property type="component" value="Unassembled WGS sequence"/>
</dbReference>
<organism evidence="2 3">
    <name type="scientific">Neocallimastix californiae</name>
    <dbReference type="NCBI Taxonomy" id="1754190"/>
    <lineage>
        <taxon>Eukaryota</taxon>
        <taxon>Fungi</taxon>
        <taxon>Fungi incertae sedis</taxon>
        <taxon>Chytridiomycota</taxon>
        <taxon>Chytridiomycota incertae sedis</taxon>
        <taxon>Neocallimastigomycetes</taxon>
        <taxon>Neocallimastigales</taxon>
        <taxon>Neocallimastigaceae</taxon>
        <taxon>Neocallimastix</taxon>
    </lineage>
</organism>
<accession>A0A1Y2CE99</accession>
<dbReference type="AlphaFoldDB" id="A0A1Y2CE99"/>